<keyword evidence="7" id="KW-0865">Zymogen</keyword>
<name>A0A2U3AJW7_9BACL</name>
<dbReference type="RefSeq" id="WP_109306527.1">
    <property type="nucleotide sequence ID" value="NZ_BJUF01000007.1"/>
</dbReference>
<evidence type="ECO:0000256" key="10">
    <source>
        <dbReference type="ARBA" id="ARBA00023264"/>
    </source>
</evidence>
<dbReference type="GO" id="GO:0006646">
    <property type="term" value="P:phosphatidylethanolamine biosynthetic process"/>
    <property type="evidence" value="ECO:0007669"/>
    <property type="project" value="UniProtKB-UniPathway"/>
</dbReference>
<dbReference type="PANTHER" id="PTHR10067:SF6">
    <property type="entry name" value="PHOSPHATIDYLSERINE DECARBOXYLASE PROENZYME, MITOCHONDRIAL"/>
    <property type="match status" value="1"/>
</dbReference>
<dbReference type="GO" id="GO:0004609">
    <property type="term" value="F:phosphatidylserine decarboxylase activity"/>
    <property type="evidence" value="ECO:0007669"/>
    <property type="project" value="UniProtKB-EC"/>
</dbReference>
<evidence type="ECO:0000256" key="6">
    <source>
        <dbReference type="ARBA" id="ARBA00023098"/>
    </source>
</evidence>
<protein>
    <recommendedName>
        <fullName evidence="3">phosphatidylserine decarboxylase</fullName>
        <ecNumber evidence="3">4.1.1.65</ecNumber>
    </recommendedName>
</protein>
<dbReference type="EC" id="4.1.1.65" evidence="3"/>
<comment type="caution">
    <text evidence="13">The sequence shown here is derived from an EMBL/GenBank/DDBJ whole genome shotgun (WGS) entry which is preliminary data.</text>
</comment>
<dbReference type="AlphaFoldDB" id="A0A2U3AJW7"/>
<keyword evidence="9" id="KW-0456">Lyase</keyword>
<dbReference type="UniPathway" id="UPA00558"/>
<evidence type="ECO:0000313" key="13">
    <source>
        <dbReference type="EMBL" id="PWI24830.1"/>
    </source>
</evidence>
<sequence>MLKKKLYQTAIELTNKNWSSDCLKIVMGSMLSKKLIKSYINVYDINMQEVSKSIDSFENLQQFFTRELKEGTRPIDGTLELLTSPADSKIESFGTISSDTKLLVKGQEYDLAALLGKADNAKTYKNGKYIVFYLSPADYHRVHSPADAFVKRQYILGRHSYPVNSMGLLHGKKPISGNYRMISELALNNGTQTAFIKVGAMFVNTIELKNTSQNWTKGEDIGQFAFGSTVVMLFEEDSIEFLSNIQKGQHILVGEAFCNML</sequence>
<dbReference type="OrthoDB" id="9802030at2"/>
<accession>A0A2U3AJW7</accession>
<evidence type="ECO:0000256" key="8">
    <source>
        <dbReference type="ARBA" id="ARBA00023209"/>
    </source>
</evidence>
<evidence type="ECO:0000256" key="9">
    <source>
        <dbReference type="ARBA" id="ARBA00023239"/>
    </source>
</evidence>
<dbReference type="EMBL" id="QFVR01000015">
    <property type="protein sequence ID" value="PWI24830.1"/>
    <property type="molecule type" value="Genomic_DNA"/>
</dbReference>
<evidence type="ECO:0000256" key="11">
    <source>
        <dbReference type="ARBA" id="ARBA00023317"/>
    </source>
</evidence>
<comment type="cofactor">
    <cofactor evidence="1">
        <name>pyruvate</name>
        <dbReference type="ChEBI" id="CHEBI:15361"/>
    </cofactor>
</comment>
<dbReference type="NCBIfam" id="TIGR00163">
    <property type="entry name" value="PS_decarb"/>
    <property type="match status" value="1"/>
</dbReference>
<dbReference type="Pfam" id="PF02666">
    <property type="entry name" value="PS_Dcarbxylase"/>
    <property type="match status" value="1"/>
</dbReference>
<dbReference type="NCBIfam" id="NF002853">
    <property type="entry name" value="PRK03140.1"/>
    <property type="match status" value="1"/>
</dbReference>
<dbReference type="Proteomes" id="UP000245938">
    <property type="component" value="Unassembled WGS sequence"/>
</dbReference>
<evidence type="ECO:0000256" key="2">
    <source>
        <dbReference type="ARBA" id="ARBA00005189"/>
    </source>
</evidence>
<evidence type="ECO:0000256" key="4">
    <source>
        <dbReference type="ARBA" id="ARBA00022516"/>
    </source>
</evidence>
<keyword evidence="4" id="KW-0444">Lipid biosynthesis</keyword>
<comment type="pathway">
    <text evidence="12">Phospholipid metabolism; phosphatidylethanolamine biosynthesis.</text>
</comment>
<dbReference type="InterPro" id="IPR003817">
    <property type="entry name" value="PS_Dcarbxylase"/>
</dbReference>
<organism evidence="13 14">
    <name type="scientific">Kurthia sibirica</name>
    <dbReference type="NCBI Taxonomy" id="202750"/>
    <lineage>
        <taxon>Bacteria</taxon>
        <taxon>Bacillati</taxon>
        <taxon>Bacillota</taxon>
        <taxon>Bacilli</taxon>
        <taxon>Bacillales</taxon>
        <taxon>Caryophanaceae</taxon>
        <taxon>Kurthia</taxon>
    </lineage>
</organism>
<comment type="pathway">
    <text evidence="2">Lipid metabolism.</text>
</comment>
<gene>
    <name evidence="13" type="ORF">DEX24_11245</name>
</gene>
<proteinExistence type="predicted"/>
<keyword evidence="14" id="KW-1185">Reference proteome</keyword>
<keyword evidence="10" id="KW-1208">Phospholipid metabolism</keyword>
<keyword evidence="11" id="KW-0670">Pyruvate</keyword>
<keyword evidence="6" id="KW-0443">Lipid metabolism</keyword>
<evidence type="ECO:0000256" key="1">
    <source>
        <dbReference type="ARBA" id="ARBA00001928"/>
    </source>
</evidence>
<reference evidence="13 14" key="1">
    <citation type="submission" date="2018-05" db="EMBL/GenBank/DDBJ databases">
        <title>Kurthia sibirica genome sequence.</title>
        <authorList>
            <person name="Maclea K.S."/>
            <person name="Goen A.E."/>
        </authorList>
    </citation>
    <scope>NUCLEOTIDE SEQUENCE [LARGE SCALE GENOMIC DNA]</scope>
    <source>
        <strain evidence="13 14">ATCC 49154</strain>
    </source>
</reference>
<keyword evidence="5" id="KW-0210">Decarboxylase</keyword>
<evidence type="ECO:0000256" key="12">
    <source>
        <dbReference type="ARBA" id="ARBA00024326"/>
    </source>
</evidence>
<dbReference type="InterPro" id="IPR033177">
    <property type="entry name" value="PSD-B"/>
</dbReference>
<evidence type="ECO:0000256" key="3">
    <source>
        <dbReference type="ARBA" id="ARBA00012243"/>
    </source>
</evidence>
<evidence type="ECO:0000256" key="7">
    <source>
        <dbReference type="ARBA" id="ARBA00023145"/>
    </source>
</evidence>
<dbReference type="PANTHER" id="PTHR10067">
    <property type="entry name" value="PHOSPHATIDYLSERINE DECARBOXYLASE"/>
    <property type="match status" value="1"/>
</dbReference>
<evidence type="ECO:0000256" key="5">
    <source>
        <dbReference type="ARBA" id="ARBA00022793"/>
    </source>
</evidence>
<evidence type="ECO:0000313" key="14">
    <source>
        <dbReference type="Proteomes" id="UP000245938"/>
    </source>
</evidence>
<keyword evidence="8" id="KW-0594">Phospholipid biosynthesis</keyword>